<dbReference type="PRINTS" id="PR00081">
    <property type="entry name" value="GDHRDH"/>
</dbReference>
<protein>
    <submittedName>
        <fullName evidence="2">SDR family oxidoreductase</fullName>
    </submittedName>
</protein>
<dbReference type="InterPro" id="IPR050259">
    <property type="entry name" value="SDR"/>
</dbReference>
<accession>A0ABX8IKV0</accession>
<gene>
    <name evidence="2" type="ORF">KQ249_04195</name>
</gene>
<sequence length="282" mass="30560">MQKHSSSIYAKDKTDIVGKREAILETGIAGRRAIVCASSRGLGRACAEALAREGCEVFINGRSEESLMEAENHIFQTTGNRPTSVVADLSTATGREMLLRACPAPDILITNNGGPEPGSIKEWTLERWEEALNANMLAAIMMIQSVVKGMQDRSFGRIVNITSAMVKTPRLPLGLSTAARAGLTAFAKALSVDVVRNNVTINNVLPERIETDRLVYMTGQYAKSRGIEYTQARKEMVRPIPARRFGTPEEFAAACTFLCSVQSGYITGQNLQVDGGAYSGLI</sequence>
<dbReference type="GeneID" id="78558619"/>
<dbReference type="InterPro" id="IPR036291">
    <property type="entry name" value="NAD(P)-bd_dom_sf"/>
</dbReference>
<name>A0ABX8IKV0_9GAMM</name>
<dbReference type="PANTHER" id="PTHR42879:SF6">
    <property type="entry name" value="NADPH-DEPENDENT REDUCTASE BACG"/>
    <property type="match status" value="1"/>
</dbReference>
<dbReference type="Gene3D" id="3.40.50.720">
    <property type="entry name" value="NAD(P)-binding Rossmann-like Domain"/>
    <property type="match status" value="1"/>
</dbReference>
<dbReference type="Pfam" id="PF13561">
    <property type="entry name" value="adh_short_C2"/>
    <property type="match status" value="1"/>
</dbReference>
<organism evidence="2 3">
    <name type="scientific">Marinobacter adhaerens</name>
    <dbReference type="NCBI Taxonomy" id="1033846"/>
    <lineage>
        <taxon>Bacteria</taxon>
        <taxon>Pseudomonadati</taxon>
        <taxon>Pseudomonadota</taxon>
        <taxon>Gammaproteobacteria</taxon>
        <taxon>Pseudomonadales</taxon>
        <taxon>Marinobacteraceae</taxon>
        <taxon>Marinobacter</taxon>
    </lineage>
</organism>
<evidence type="ECO:0000313" key="3">
    <source>
        <dbReference type="Proteomes" id="UP000683442"/>
    </source>
</evidence>
<dbReference type="Proteomes" id="UP000683442">
    <property type="component" value="Chromosome"/>
</dbReference>
<dbReference type="EMBL" id="CP076686">
    <property type="protein sequence ID" value="QWV13829.1"/>
    <property type="molecule type" value="Genomic_DNA"/>
</dbReference>
<dbReference type="PANTHER" id="PTHR42879">
    <property type="entry name" value="3-OXOACYL-(ACYL-CARRIER-PROTEIN) REDUCTASE"/>
    <property type="match status" value="1"/>
</dbReference>
<dbReference type="RefSeq" id="WP_206076540.1">
    <property type="nucleotide sequence ID" value="NZ_CP076686.1"/>
</dbReference>
<dbReference type="InterPro" id="IPR002347">
    <property type="entry name" value="SDR_fam"/>
</dbReference>
<keyword evidence="3" id="KW-1185">Reference proteome</keyword>
<dbReference type="SUPFAM" id="SSF51735">
    <property type="entry name" value="NAD(P)-binding Rossmann-fold domains"/>
    <property type="match status" value="1"/>
</dbReference>
<proteinExistence type="inferred from homology"/>
<dbReference type="CDD" id="cd05344">
    <property type="entry name" value="BKR_like_SDR_like"/>
    <property type="match status" value="1"/>
</dbReference>
<comment type="similarity">
    <text evidence="1">Belongs to the short-chain dehydrogenases/reductases (SDR) family.</text>
</comment>
<evidence type="ECO:0000256" key="1">
    <source>
        <dbReference type="ARBA" id="ARBA00006484"/>
    </source>
</evidence>
<evidence type="ECO:0000313" key="2">
    <source>
        <dbReference type="EMBL" id="QWV13829.1"/>
    </source>
</evidence>
<reference evidence="2 3" key="1">
    <citation type="submission" date="2021-06" db="EMBL/GenBank/DDBJ databases">
        <title>Microbial metabolic specificity influences pelagic lipid remineralization.</title>
        <authorList>
            <person name="Behrendt L."/>
            <person name="Hunter J.E."/>
            <person name="Alcolombri U."/>
            <person name="Smriga S."/>
            <person name="Mincer T."/>
            <person name="Lowenstein D.P."/>
            <person name="Peaudecerf F.J."/>
            <person name="Fernandez V.I."/>
            <person name="Fredricks H."/>
            <person name="Almblad H."/>
            <person name="Harrison J.J."/>
            <person name="Stocker R."/>
            <person name="Van Mooy B.A.S."/>
        </authorList>
    </citation>
    <scope>NUCLEOTIDE SEQUENCE [LARGE SCALE GENOMIC DNA]</scope>
    <source>
        <strain evidence="2 3">HP15-B</strain>
    </source>
</reference>